<feature type="domain" description="EF-hand" evidence="3">
    <location>
        <begin position="231"/>
        <end position="261"/>
    </location>
</feature>
<dbReference type="FunFam" id="1.10.238.10:FF:000328">
    <property type="entry name" value="Calcium-binding EF hand family protein"/>
    <property type="match status" value="1"/>
</dbReference>
<dbReference type="GO" id="GO:0005509">
    <property type="term" value="F:calcium ion binding"/>
    <property type="evidence" value="ECO:0007669"/>
    <property type="project" value="InterPro"/>
</dbReference>
<dbReference type="SMART" id="SM00054">
    <property type="entry name" value="EFh"/>
    <property type="match status" value="4"/>
</dbReference>
<dbReference type="InterPro" id="IPR018247">
    <property type="entry name" value="EF_Hand_1_Ca_BS"/>
</dbReference>
<gene>
    <name evidence="4" type="ORF">Cni_G22914</name>
</gene>
<dbReference type="InterPro" id="IPR011992">
    <property type="entry name" value="EF-hand-dom_pair"/>
</dbReference>
<proteinExistence type="predicted"/>
<evidence type="ECO:0000256" key="1">
    <source>
        <dbReference type="ARBA" id="ARBA00022837"/>
    </source>
</evidence>
<reference evidence="4 5" key="1">
    <citation type="submission" date="2023-10" db="EMBL/GenBank/DDBJ databases">
        <title>Chromosome-scale genome assembly provides insights into flower coloration mechanisms of Canna indica.</title>
        <authorList>
            <person name="Li C."/>
        </authorList>
    </citation>
    <scope>NUCLEOTIDE SEQUENCE [LARGE SCALE GENOMIC DNA]</scope>
    <source>
        <tissue evidence="4">Flower</tissue>
    </source>
</reference>
<name>A0AAQ3KT70_9LILI</name>
<keyword evidence="2" id="KW-1133">Transmembrane helix</keyword>
<dbReference type="Gene3D" id="1.10.238.10">
    <property type="entry name" value="EF-hand"/>
    <property type="match status" value="3"/>
</dbReference>
<dbReference type="GO" id="GO:0005783">
    <property type="term" value="C:endoplasmic reticulum"/>
    <property type="evidence" value="ECO:0007669"/>
    <property type="project" value="TreeGrafter"/>
</dbReference>
<dbReference type="PANTHER" id="PTHR10827">
    <property type="entry name" value="RETICULOCALBIN"/>
    <property type="match status" value="1"/>
</dbReference>
<feature type="transmembrane region" description="Helical" evidence="2">
    <location>
        <begin position="6"/>
        <end position="26"/>
    </location>
</feature>
<accession>A0AAQ3KT70</accession>
<dbReference type="AlphaFoldDB" id="A0AAQ3KT70"/>
<dbReference type="PROSITE" id="PS50222">
    <property type="entry name" value="EF_HAND_2"/>
    <property type="match status" value="2"/>
</dbReference>
<evidence type="ECO:0000256" key="2">
    <source>
        <dbReference type="SAM" id="Phobius"/>
    </source>
</evidence>
<dbReference type="Proteomes" id="UP001327560">
    <property type="component" value="Chromosome 7"/>
</dbReference>
<keyword evidence="1" id="KW-0106">Calcium</keyword>
<dbReference type="SUPFAM" id="SSF47473">
    <property type="entry name" value="EF-hand"/>
    <property type="match status" value="2"/>
</dbReference>
<protein>
    <submittedName>
        <fullName evidence="4">Calumenin-like</fullName>
    </submittedName>
</protein>
<dbReference type="Pfam" id="PF13499">
    <property type="entry name" value="EF-hand_7"/>
    <property type="match status" value="1"/>
</dbReference>
<sequence length="365" mass="42767">MAKPSVPVVAAYVTLSVFFLFLLSLSPRRSDLTNRRLKLRPAGAARGDHSRVPFDPLISDIELHRDDLEWERSHFLSTGDAPPAEPLPEWKDFMDAEDYINDEDRFNVTYRISVLFPKIDVAPTDGFVTREELTEWNLKQEEKEVMHNTRRDMNIFDKNHDGFISFQEYEPPSWVRELNDNNSTNDTFGWWKEEHFNASDIDENGLLNLTEFNDFLHPADSNNPKLIEWLCREEIRERDKDKDGKLSYQEYLTGLFRLIRNYDEFYSPTHGAADTSSEIPAKKLFTHLDLDNDGFLTAAELKPVIHDLHPSERFFAKQQTDYVLSQADTDKDGRLSLKEMIDNPYVFYSAIFSEENDYIYHDEFR</sequence>
<keyword evidence="2" id="KW-0472">Membrane</keyword>
<dbReference type="PANTHER" id="PTHR10827:SF101">
    <property type="entry name" value="CALCIUM-BINDING EF HAND FAMILY PROTEIN"/>
    <property type="match status" value="1"/>
</dbReference>
<dbReference type="InterPro" id="IPR002048">
    <property type="entry name" value="EF_hand_dom"/>
</dbReference>
<organism evidence="4 5">
    <name type="scientific">Canna indica</name>
    <name type="common">Indian-shot</name>
    <dbReference type="NCBI Taxonomy" id="4628"/>
    <lineage>
        <taxon>Eukaryota</taxon>
        <taxon>Viridiplantae</taxon>
        <taxon>Streptophyta</taxon>
        <taxon>Embryophyta</taxon>
        <taxon>Tracheophyta</taxon>
        <taxon>Spermatophyta</taxon>
        <taxon>Magnoliopsida</taxon>
        <taxon>Liliopsida</taxon>
        <taxon>Zingiberales</taxon>
        <taxon>Cannaceae</taxon>
        <taxon>Canna</taxon>
    </lineage>
</organism>
<keyword evidence="5" id="KW-1185">Reference proteome</keyword>
<evidence type="ECO:0000313" key="5">
    <source>
        <dbReference type="Proteomes" id="UP001327560"/>
    </source>
</evidence>
<evidence type="ECO:0000259" key="3">
    <source>
        <dbReference type="PROSITE" id="PS50222"/>
    </source>
</evidence>
<dbReference type="PROSITE" id="PS00018">
    <property type="entry name" value="EF_HAND_1"/>
    <property type="match status" value="5"/>
</dbReference>
<feature type="domain" description="EF-hand" evidence="3">
    <location>
        <begin position="276"/>
        <end position="311"/>
    </location>
</feature>
<dbReference type="Pfam" id="PF13202">
    <property type="entry name" value="EF-hand_5"/>
    <property type="match status" value="1"/>
</dbReference>
<dbReference type="EMBL" id="CP136896">
    <property type="protein sequence ID" value="WOL14134.1"/>
    <property type="molecule type" value="Genomic_DNA"/>
</dbReference>
<keyword evidence="2" id="KW-0812">Transmembrane</keyword>
<evidence type="ECO:0000313" key="4">
    <source>
        <dbReference type="EMBL" id="WOL14134.1"/>
    </source>
</evidence>